<name>A0A8J3RX52_9ACTN</name>
<sequence>MAWQLHYTSVEAGPTGLPGFQFVAETPDLPAGLHARVAPYLTYRPPPDAPLAPTPEQIRRLPVSLAYDRLGARSVLARCVYLGQDYSGRYGNFLGHAVVAGSEELVGLRPVEFWQAPFWSESPAPPGAALAELSDLAPGSSIDPESLGAWLADHGEDAYLRLGFLLETVRRALVQGHGRVVMISHDSEEIVRWIGVISYSLPWALAARLSFATYSADPASASQVLVGTTPDVWVPADVDAALVRLDEPAGPARAGRFAGTVADCWRRMDLAGIDAFGEMGDADPETAAALIAFCRGDGPVSADEQAAVARLITGDVPDWIWPDLARMADRMGHELASAVCEAGPPEAADRCAVRCAVLSLHDPRLTPPARPLPAEARRSLVPEAGAALGATRGLAGLVDVVRTVHAVGVPVPEEEVARLAGGLVRAGGDGLAEAIGRAPFDWRETLIAAVVAGLEQAPVRVRRDLLTGEICRLLAGRDWTGAPAVGVDVLHEQVRSGRLTRAEATELLLGFAAGPQAEEERDAMLEELWRDPPTVAECSRLLETAGPRLAVSACLNDLPTQAFLHAELTSGEVVRLAERVRATLEGYPAEDAEAVLIVSRLPGAARPAGAAADVARLIALTREGNELLTARLRTTAAARLAPANPGFRAAVVGILPEEARMWLTSAWLDRRIDRDEQLALVEVAIRLRLDGLVVPPLDEWARAQVSGWSPFGSVESRFKHDSELAAGLKELAGPRRRRLFGRGDD</sequence>
<dbReference type="Pfam" id="PF20013">
    <property type="entry name" value="GAP1-N2"/>
    <property type="match status" value="1"/>
</dbReference>
<dbReference type="Pfam" id="PF20014">
    <property type="entry name" value="GAP1-M"/>
    <property type="match status" value="1"/>
</dbReference>
<evidence type="ECO:0000259" key="2">
    <source>
        <dbReference type="Pfam" id="PF20014"/>
    </source>
</evidence>
<protein>
    <submittedName>
        <fullName evidence="3">Uncharacterized protein</fullName>
    </submittedName>
</protein>
<evidence type="ECO:0000313" key="4">
    <source>
        <dbReference type="Proteomes" id="UP000616724"/>
    </source>
</evidence>
<keyword evidence="4" id="KW-1185">Reference proteome</keyword>
<dbReference type="InterPro" id="IPR045402">
    <property type="entry name" value="GAP1-N2"/>
</dbReference>
<dbReference type="AlphaFoldDB" id="A0A8J3RX52"/>
<evidence type="ECO:0000313" key="3">
    <source>
        <dbReference type="EMBL" id="GIH81129.1"/>
    </source>
</evidence>
<feature type="domain" description="GTPase-associated protein 1 N-terminal" evidence="1">
    <location>
        <begin position="1"/>
        <end position="135"/>
    </location>
</feature>
<comment type="caution">
    <text evidence="3">The sequence shown here is derived from an EMBL/GenBank/DDBJ whole genome shotgun (WGS) entry which is preliminary data.</text>
</comment>
<evidence type="ECO:0000259" key="1">
    <source>
        <dbReference type="Pfam" id="PF20013"/>
    </source>
</evidence>
<feature type="domain" description="GTPase-associated protein 1 middle" evidence="2">
    <location>
        <begin position="160"/>
        <end position="238"/>
    </location>
</feature>
<accession>A0A8J3RX52</accession>
<dbReference type="RefSeq" id="WP_203895533.1">
    <property type="nucleotide sequence ID" value="NZ_BOOH01000069.1"/>
</dbReference>
<dbReference type="Proteomes" id="UP000616724">
    <property type="component" value="Unassembled WGS sequence"/>
</dbReference>
<gene>
    <name evidence="3" type="ORF">Plo01_75580</name>
</gene>
<proteinExistence type="predicted"/>
<reference evidence="3 4" key="1">
    <citation type="submission" date="2021-01" db="EMBL/GenBank/DDBJ databases">
        <title>Whole genome shotgun sequence of Planobispora longispora NBRC 13918.</title>
        <authorList>
            <person name="Komaki H."/>
            <person name="Tamura T."/>
        </authorList>
    </citation>
    <scope>NUCLEOTIDE SEQUENCE [LARGE SCALE GENOMIC DNA]</scope>
    <source>
        <strain evidence="3 4">NBRC 13918</strain>
    </source>
</reference>
<dbReference type="InterPro" id="IPR045401">
    <property type="entry name" value="GAP1-M"/>
</dbReference>
<organism evidence="3 4">
    <name type="scientific">Planobispora longispora</name>
    <dbReference type="NCBI Taxonomy" id="28887"/>
    <lineage>
        <taxon>Bacteria</taxon>
        <taxon>Bacillati</taxon>
        <taxon>Actinomycetota</taxon>
        <taxon>Actinomycetes</taxon>
        <taxon>Streptosporangiales</taxon>
        <taxon>Streptosporangiaceae</taxon>
        <taxon>Planobispora</taxon>
    </lineage>
</organism>
<dbReference type="EMBL" id="BOOH01000069">
    <property type="protein sequence ID" value="GIH81129.1"/>
    <property type="molecule type" value="Genomic_DNA"/>
</dbReference>